<reference evidence="2 3" key="1">
    <citation type="journal article" date="2014" name="Int. J. Syst. Evol. Microbiol.">
        <title>Complete genome sequence of Corynebacterium casei LMG S-19264T (=DSM 44701T), isolated from a smear-ripened cheese.</title>
        <authorList>
            <consortium name="US DOE Joint Genome Institute (JGI-PGF)"/>
            <person name="Walter F."/>
            <person name="Albersmeier A."/>
            <person name="Kalinowski J."/>
            <person name="Ruckert C."/>
        </authorList>
    </citation>
    <scope>NUCLEOTIDE SEQUENCE [LARGE SCALE GENOMIC DNA]</scope>
    <source>
        <strain evidence="2 3">CGMCC 1.15358</strain>
    </source>
</reference>
<evidence type="ECO:0000313" key="3">
    <source>
        <dbReference type="Proteomes" id="UP000598997"/>
    </source>
</evidence>
<dbReference type="Proteomes" id="UP000598997">
    <property type="component" value="Unassembled WGS sequence"/>
</dbReference>
<dbReference type="EMBL" id="BMIO01000020">
    <property type="protein sequence ID" value="GGD54336.1"/>
    <property type="molecule type" value="Genomic_DNA"/>
</dbReference>
<feature type="region of interest" description="Disordered" evidence="1">
    <location>
        <begin position="131"/>
        <end position="150"/>
    </location>
</feature>
<evidence type="ECO:0000256" key="1">
    <source>
        <dbReference type="SAM" id="MobiDB-lite"/>
    </source>
</evidence>
<accession>A0A917DPL2</accession>
<keyword evidence="3" id="KW-1185">Reference proteome</keyword>
<dbReference type="OrthoDB" id="9893684at2"/>
<organism evidence="2 3">
    <name type="scientific">Croceicoccus pelagius</name>
    <dbReference type="NCBI Taxonomy" id="1703341"/>
    <lineage>
        <taxon>Bacteria</taxon>
        <taxon>Pseudomonadati</taxon>
        <taxon>Pseudomonadota</taxon>
        <taxon>Alphaproteobacteria</taxon>
        <taxon>Sphingomonadales</taxon>
        <taxon>Erythrobacteraceae</taxon>
        <taxon>Croceicoccus</taxon>
    </lineage>
</organism>
<sequence length="150" mass="16421">MNAWPILDGVLRAPGIIPTDPPTLEAAARGDAHSLRSFANAAYRFVEANENDPDIAVIAYAEALTFARLAAALGEHRDRETLMFLLSRFAGWQQDHGRDDLGTRFEAASLNVASDLADDGREDMAEMVSRAGGVLSPETFEEAKRQREHP</sequence>
<comment type="caution">
    <text evidence="2">The sequence shown here is derived from an EMBL/GenBank/DDBJ whole genome shotgun (WGS) entry which is preliminary data.</text>
</comment>
<protein>
    <submittedName>
        <fullName evidence="2">Uncharacterized protein</fullName>
    </submittedName>
</protein>
<feature type="compositionally biased region" description="Basic and acidic residues" evidence="1">
    <location>
        <begin position="141"/>
        <end position="150"/>
    </location>
</feature>
<dbReference type="RefSeq" id="WP_066761502.1">
    <property type="nucleotide sequence ID" value="NZ_BMIO01000020.1"/>
</dbReference>
<name>A0A917DPL2_9SPHN</name>
<dbReference type="AlphaFoldDB" id="A0A917DPL2"/>
<gene>
    <name evidence="2" type="ORF">GCM10010989_30630</name>
</gene>
<evidence type="ECO:0000313" key="2">
    <source>
        <dbReference type="EMBL" id="GGD54336.1"/>
    </source>
</evidence>
<proteinExistence type="predicted"/>